<dbReference type="PANTHER" id="PTHR44899">
    <property type="entry name" value="CAMK FAMILY PROTEIN KINASE"/>
    <property type="match status" value="1"/>
</dbReference>
<evidence type="ECO:0000256" key="9">
    <source>
        <dbReference type="ARBA" id="ARBA00047899"/>
    </source>
</evidence>
<evidence type="ECO:0000259" key="12">
    <source>
        <dbReference type="PROSITE" id="PS50011"/>
    </source>
</evidence>
<evidence type="ECO:0000256" key="8">
    <source>
        <dbReference type="ARBA" id="ARBA00023306"/>
    </source>
</evidence>
<dbReference type="SUPFAM" id="SSF56112">
    <property type="entry name" value="Protein kinase-like (PK-like)"/>
    <property type="match status" value="1"/>
</dbReference>
<evidence type="ECO:0000256" key="10">
    <source>
        <dbReference type="ARBA" id="ARBA00048679"/>
    </source>
</evidence>
<dbReference type="InterPro" id="IPR011009">
    <property type="entry name" value="Kinase-like_dom_sf"/>
</dbReference>
<dbReference type="Proteomes" id="UP000324800">
    <property type="component" value="Unassembled WGS sequence"/>
</dbReference>
<protein>
    <recommendedName>
        <fullName evidence="1">non-specific serine/threonine protein kinase</fullName>
        <ecNumber evidence="1">2.7.11.1</ecNumber>
    </recommendedName>
</protein>
<dbReference type="AlphaFoldDB" id="A0A5J4UEA8"/>
<dbReference type="PROSITE" id="PS50011">
    <property type="entry name" value="PROTEIN_KINASE_DOM"/>
    <property type="match status" value="1"/>
</dbReference>
<dbReference type="SMART" id="SM00220">
    <property type="entry name" value="S_TKc"/>
    <property type="match status" value="1"/>
</dbReference>
<feature type="domain" description="Protein kinase" evidence="12">
    <location>
        <begin position="7"/>
        <end position="266"/>
    </location>
</feature>
<comment type="caution">
    <text evidence="13">The sequence shown here is derived from an EMBL/GenBank/DDBJ whole genome shotgun (WGS) entry which is preliminary data.</text>
</comment>
<sequence length="384" mass="43776">MASIEDYEQLGEIGSGAFGKVVRIRSKATKSILAWKEVYYGRMSEKEKTLLVNEVNILREFRHQNIVRYYDRIIDKRNCKIYIIMEYCEGGDLGSLIKKCKETGQHFEEEVVWKILSQLALALNECHTHSPKILHRDIKPRNVFLNAQKMAKLGDFGLARTLDDNSFAMTNLGTPYYLSPEQIKGQPYDEKSDIWALGAVIYELAALRPPFNATSQSALNKKICEDSLESLVPRYSSELFTVISSMMDKTPSSRWSVEKLLAHPQIVLRVRELKVTQHYAHIQRKEDEMKQKEKQLEQWEQRLQQWESELNAKEASMGNEPTHHSYIPPQSTSSNTPSPSLSPVPASSIEIPCTAPSQQPLGATHPAHTAAKGIRQAHMDRHDE</sequence>
<dbReference type="GO" id="GO:0000278">
    <property type="term" value="P:mitotic cell cycle"/>
    <property type="evidence" value="ECO:0007669"/>
    <property type="project" value="UniProtKB-ARBA"/>
</dbReference>
<dbReference type="EMBL" id="SNRW01017351">
    <property type="protein sequence ID" value="KAA6368443.1"/>
    <property type="molecule type" value="Genomic_DNA"/>
</dbReference>
<dbReference type="InterPro" id="IPR051131">
    <property type="entry name" value="NEK_Ser/Thr_kinase_NIMA"/>
</dbReference>
<comment type="catalytic activity">
    <reaction evidence="9">
        <text>L-threonyl-[protein] + ATP = O-phospho-L-threonyl-[protein] + ADP + H(+)</text>
        <dbReference type="Rhea" id="RHEA:46608"/>
        <dbReference type="Rhea" id="RHEA-COMP:11060"/>
        <dbReference type="Rhea" id="RHEA-COMP:11605"/>
        <dbReference type="ChEBI" id="CHEBI:15378"/>
        <dbReference type="ChEBI" id="CHEBI:30013"/>
        <dbReference type="ChEBI" id="CHEBI:30616"/>
        <dbReference type="ChEBI" id="CHEBI:61977"/>
        <dbReference type="ChEBI" id="CHEBI:456216"/>
        <dbReference type="EC" id="2.7.11.1"/>
    </reaction>
</comment>
<comment type="catalytic activity">
    <reaction evidence="10">
        <text>L-seryl-[protein] + ATP = O-phospho-L-seryl-[protein] + ADP + H(+)</text>
        <dbReference type="Rhea" id="RHEA:17989"/>
        <dbReference type="Rhea" id="RHEA-COMP:9863"/>
        <dbReference type="Rhea" id="RHEA-COMP:11604"/>
        <dbReference type="ChEBI" id="CHEBI:15378"/>
        <dbReference type="ChEBI" id="CHEBI:29999"/>
        <dbReference type="ChEBI" id="CHEBI:30616"/>
        <dbReference type="ChEBI" id="CHEBI:83421"/>
        <dbReference type="ChEBI" id="CHEBI:456216"/>
        <dbReference type="EC" id="2.7.11.1"/>
    </reaction>
</comment>
<feature type="compositionally biased region" description="Low complexity" evidence="11">
    <location>
        <begin position="328"/>
        <end position="348"/>
    </location>
</feature>
<keyword evidence="6 13" id="KW-0418">Kinase</keyword>
<dbReference type="GO" id="GO:0007059">
    <property type="term" value="P:chromosome segregation"/>
    <property type="evidence" value="ECO:0007669"/>
    <property type="project" value="UniProtKB-ARBA"/>
</dbReference>
<dbReference type="GO" id="GO:0005524">
    <property type="term" value="F:ATP binding"/>
    <property type="evidence" value="ECO:0007669"/>
    <property type="project" value="UniProtKB-KW"/>
</dbReference>
<keyword evidence="3" id="KW-0132">Cell division</keyword>
<keyword evidence="7" id="KW-0067">ATP-binding</keyword>
<evidence type="ECO:0000256" key="4">
    <source>
        <dbReference type="ARBA" id="ARBA00022679"/>
    </source>
</evidence>
<dbReference type="PROSITE" id="PS00108">
    <property type="entry name" value="PROTEIN_KINASE_ST"/>
    <property type="match status" value="1"/>
</dbReference>
<dbReference type="GO" id="GO:0004674">
    <property type="term" value="F:protein serine/threonine kinase activity"/>
    <property type="evidence" value="ECO:0007669"/>
    <property type="project" value="UniProtKB-KW"/>
</dbReference>
<keyword evidence="2" id="KW-0723">Serine/threonine-protein kinase</keyword>
<proteinExistence type="predicted"/>
<feature type="region of interest" description="Disordered" evidence="11">
    <location>
        <begin position="313"/>
        <end position="384"/>
    </location>
</feature>
<dbReference type="FunFam" id="3.30.200.20:FF:000151">
    <property type="entry name" value="G2-specific protein kinase nimA"/>
    <property type="match status" value="1"/>
</dbReference>
<evidence type="ECO:0000256" key="1">
    <source>
        <dbReference type="ARBA" id="ARBA00012513"/>
    </source>
</evidence>
<name>A0A5J4UEA8_9EUKA</name>
<dbReference type="GO" id="GO:0005634">
    <property type="term" value="C:nucleus"/>
    <property type="evidence" value="ECO:0007669"/>
    <property type="project" value="UniProtKB-ARBA"/>
</dbReference>
<dbReference type="InterPro" id="IPR008271">
    <property type="entry name" value="Ser/Thr_kinase_AS"/>
</dbReference>
<organism evidence="13 14">
    <name type="scientific">Streblomastix strix</name>
    <dbReference type="NCBI Taxonomy" id="222440"/>
    <lineage>
        <taxon>Eukaryota</taxon>
        <taxon>Metamonada</taxon>
        <taxon>Preaxostyla</taxon>
        <taxon>Oxymonadida</taxon>
        <taxon>Streblomastigidae</taxon>
        <taxon>Streblomastix</taxon>
    </lineage>
</organism>
<dbReference type="GO" id="GO:0051301">
    <property type="term" value="P:cell division"/>
    <property type="evidence" value="ECO:0007669"/>
    <property type="project" value="UniProtKB-KW"/>
</dbReference>
<gene>
    <name evidence="13" type="ORF">EZS28_036030</name>
</gene>
<evidence type="ECO:0000256" key="2">
    <source>
        <dbReference type="ARBA" id="ARBA00022527"/>
    </source>
</evidence>
<dbReference type="EC" id="2.7.11.1" evidence="1"/>
<evidence type="ECO:0000313" key="13">
    <source>
        <dbReference type="EMBL" id="KAA6368443.1"/>
    </source>
</evidence>
<dbReference type="InterPro" id="IPR000719">
    <property type="entry name" value="Prot_kinase_dom"/>
</dbReference>
<keyword evidence="4" id="KW-0808">Transferase</keyword>
<keyword evidence="5" id="KW-0547">Nucleotide-binding</keyword>
<dbReference type="Pfam" id="PF00069">
    <property type="entry name" value="Pkinase"/>
    <property type="match status" value="1"/>
</dbReference>
<dbReference type="PANTHER" id="PTHR44899:SF10">
    <property type="entry name" value="NIMA-RELATED KINASE 2"/>
    <property type="match status" value="1"/>
</dbReference>
<evidence type="ECO:0000256" key="5">
    <source>
        <dbReference type="ARBA" id="ARBA00022741"/>
    </source>
</evidence>
<reference evidence="13 14" key="1">
    <citation type="submission" date="2019-03" db="EMBL/GenBank/DDBJ databases">
        <title>Single cell metagenomics reveals metabolic interactions within the superorganism composed of flagellate Streblomastix strix and complex community of Bacteroidetes bacteria on its surface.</title>
        <authorList>
            <person name="Treitli S.C."/>
            <person name="Kolisko M."/>
            <person name="Husnik F."/>
            <person name="Keeling P."/>
            <person name="Hampl V."/>
        </authorList>
    </citation>
    <scope>NUCLEOTIDE SEQUENCE [LARGE SCALE GENOMIC DNA]</scope>
    <source>
        <strain evidence="13">ST1C</strain>
    </source>
</reference>
<evidence type="ECO:0000256" key="11">
    <source>
        <dbReference type="SAM" id="MobiDB-lite"/>
    </source>
</evidence>
<keyword evidence="8" id="KW-0131">Cell cycle</keyword>
<evidence type="ECO:0000256" key="7">
    <source>
        <dbReference type="ARBA" id="ARBA00022840"/>
    </source>
</evidence>
<evidence type="ECO:0000256" key="3">
    <source>
        <dbReference type="ARBA" id="ARBA00022618"/>
    </source>
</evidence>
<dbReference type="Gene3D" id="3.30.200.20">
    <property type="entry name" value="Phosphorylase Kinase, domain 1"/>
    <property type="match status" value="2"/>
</dbReference>
<dbReference type="OrthoDB" id="248923at2759"/>
<dbReference type="CDD" id="cd08217">
    <property type="entry name" value="STKc_Nek2"/>
    <property type="match status" value="1"/>
</dbReference>
<dbReference type="Gene3D" id="1.10.510.10">
    <property type="entry name" value="Transferase(Phosphotransferase) domain 1"/>
    <property type="match status" value="1"/>
</dbReference>
<evidence type="ECO:0000256" key="6">
    <source>
        <dbReference type="ARBA" id="ARBA00022777"/>
    </source>
</evidence>
<accession>A0A5J4UEA8</accession>
<evidence type="ECO:0000313" key="14">
    <source>
        <dbReference type="Proteomes" id="UP000324800"/>
    </source>
</evidence>